<dbReference type="SUPFAM" id="SSF56112">
    <property type="entry name" value="Protein kinase-like (PK-like)"/>
    <property type="match status" value="1"/>
</dbReference>
<dbReference type="EMBL" id="PDNB01000048">
    <property type="protein sequence ID" value="PGH13212.1"/>
    <property type="molecule type" value="Genomic_DNA"/>
</dbReference>
<dbReference type="PANTHER" id="PTHR21310:SF37">
    <property type="entry name" value="AMINOGLYCOSIDE PHOSPHOTRANSFERASE DOMAIN-CONTAINING PROTEIN"/>
    <property type="match status" value="1"/>
</dbReference>
<dbReference type="InterPro" id="IPR051678">
    <property type="entry name" value="AGP_Transferase"/>
</dbReference>
<evidence type="ECO:0008006" key="3">
    <source>
        <dbReference type="Google" id="ProtNLM"/>
    </source>
</evidence>
<organism evidence="1 2">
    <name type="scientific">Helicocarpus griseus UAMH5409</name>
    <dbReference type="NCBI Taxonomy" id="1447875"/>
    <lineage>
        <taxon>Eukaryota</taxon>
        <taxon>Fungi</taxon>
        <taxon>Dikarya</taxon>
        <taxon>Ascomycota</taxon>
        <taxon>Pezizomycotina</taxon>
        <taxon>Eurotiomycetes</taxon>
        <taxon>Eurotiomycetidae</taxon>
        <taxon>Onygenales</taxon>
        <taxon>Ajellomycetaceae</taxon>
        <taxon>Helicocarpus</taxon>
    </lineage>
</organism>
<dbReference type="OrthoDB" id="4193134at2759"/>
<protein>
    <recommendedName>
        <fullName evidence="3">Aminoglycoside phosphotransferase domain-containing protein</fullName>
    </recommendedName>
</protein>
<gene>
    <name evidence="1" type="ORF">AJ79_03770</name>
</gene>
<proteinExistence type="predicted"/>
<evidence type="ECO:0000313" key="1">
    <source>
        <dbReference type="EMBL" id="PGH13212.1"/>
    </source>
</evidence>
<comment type="caution">
    <text evidence="1">The sequence shown here is derived from an EMBL/GenBank/DDBJ whole genome shotgun (WGS) entry which is preliminary data.</text>
</comment>
<dbReference type="InterPro" id="IPR011009">
    <property type="entry name" value="Kinase-like_dom_sf"/>
</dbReference>
<keyword evidence="2" id="KW-1185">Reference proteome</keyword>
<dbReference type="AlphaFoldDB" id="A0A2B7XX56"/>
<dbReference type="Proteomes" id="UP000223968">
    <property type="component" value="Unassembled WGS sequence"/>
</dbReference>
<evidence type="ECO:0000313" key="2">
    <source>
        <dbReference type="Proteomes" id="UP000223968"/>
    </source>
</evidence>
<reference evidence="1 2" key="1">
    <citation type="submission" date="2017-10" db="EMBL/GenBank/DDBJ databases">
        <title>Comparative genomics in systemic dimorphic fungi from Ajellomycetaceae.</title>
        <authorList>
            <person name="Munoz J.F."/>
            <person name="Mcewen J.G."/>
            <person name="Clay O.K."/>
            <person name="Cuomo C.A."/>
        </authorList>
    </citation>
    <scope>NUCLEOTIDE SEQUENCE [LARGE SCALE GENOMIC DNA]</scope>
    <source>
        <strain evidence="1 2">UAMH5409</strain>
    </source>
</reference>
<accession>A0A2B7XX56</accession>
<name>A0A2B7XX56_9EURO</name>
<dbReference type="STRING" id="1447875.A0A2B7XX56"/>
<sequence length="417" mass="48505">MPTKLGFRVPLPYKLGEDQFPGNVEEKVRSEAATYIWINKHCPELSILKLRGFGVPGGFNFCEPTVVPLWARVKSYICRIVYLFFKASSELHPSKYGPQRRNIRLEHGYILMDWIDDGTEMLSRTFSPPHTDVQRDNLYRSMSKIMLSLAKIPQPRIGSWLIDDNGLISLTNRPMFCELHQLENWSISTDIPRTMTYTSTDSLYFDLPQCHDNRLQYQMNAAFDETDARSQAKDLVLMRALLHRFTDRSNRNRPFVMQLTDIHDSNVFVDEDWIIRHVVDLEWTCSLPLENLQPPFWLTGMGIDQIEGHELERFKACFDRFVEIFQEEESSMSAFLQRGGKPYSPTTLMKTALDDGRYWYLAALHTPKGLFIVFKGHIQSMFDEVPRDLLREGISPFWAPRMTCFLDSKLSGYKTIS</sequence>
<dbReference type="PANTHER" id="PTHR21310">
    <property type="entry name" value="AMINOGLYCOSIDE PHOSPHOTRANSFERASE-RELATED-RELATED"/>
    <property type="match status" value="1"/>
</dbReference>